<dbReference type="Gramene" id="PHT67211">
    <property type="protein sequence ID" value="PHT67211"/>
    <property type="gene ID" value="T459_26698"/>
</dbReference>
<dbReference type="PROSITE" id="PS51462">
    <property type="entry name" value="NUDIX"/>
    <property type="match status" value="1"/>
</dbReference>
<dbReference type="Proteomes" id="UP000222542">
    <property type="component" value="Unassembled WGS sequence"/>
</dbReference>
<evidence type="ECO:0000256" key="1">
    <source>
        <dbReference type="ARBA" id="ARBA00022801"/>
    </source>
</evidence>
<keyword evidence="5" id="KW-1185">Reference proteome</keyword>
<dbReference type="PANTHER" id="PTHR11839">
    <property type="entry name" value="UDP/ADP-SUGAR PYROPHOSPHATASE"/>
    <property type="match status" value="1"/>
</dbReference>
<dbReference type="Pfam" id="PF00293">
    <property type="entry name" value="NUDIX"/>
    <property type="match status" value="1"/>
</dbReference>
<dbReference type="GO" id="GO:0006753">
    <property type="term" value="P:nucleoside phosphate metabolic process"/>
    <property type="evidence" value="ECO:0000318"/>
    <property type="project" value="GO_Central"/>
</dbReference>
<accession>A0A2G2YCC7</accession>
<evidence type="ECO:0000313" key="5">
    <source>
        <dbReference type="Proteomes" id="UP000222542"/>
    </source>
</evidence>
<dbReference type="GO" id="GO:0034432">
    <property type="term" value="F:bis(5'-adenosyl)-pentaphosphatase activity"/>
    <property type="evidence" value="ECO:0000318"/>
    <property type="project" value="GO_Central"/>
</dbReference>
<feature type="transmembrane region" description="Helical" evidence="2">
    <location>
        <begin position="6"/>
        <end position="23"/>
    </location>
</feature>
<evidence type="ECO:0000259" key="3">
    <source>
        <dbReference type="PROSITE" id="PS51462"/>
    </source>
</evidence>
<dbReference type="AlphaFoldDB" id="A0A2G2YCC7"/>
<sequence length="276" mass="31143">MVAESLFCVLLNFTFGYFFHLVWKSCRLFSSVASLGIVVLVKRILILRFAAYTFCASLGVFTQYLFSIDQILLDGSSIGLGSFWFGVLLTRERRESCISFLVSSGDLVVSNYAFDIFDSDTAHWVLKVFVASRLNVTGAWQIPQGVTEDREDSKSAAIRELWEETGITSAEIIAKVPQWLTYDFPLAVKVKVNSLWGGEWHGQAQTRKAVDYKRPTYEEEVRKMMVAKLLNANQQKGESCACCLHTVLIPYTGIQSFVSSLYMNLSAKICIYRLVI</sequence>
<reference evidence="4 5" key="1">
    <citation type="journal article" date="2014" name="Nat. Genet.">
        <title>Genome sequence of the hot pepper provides insights into the evolution of pungency in Capsicum species.</title>
        <authorList>
            <person name="Kim S."/>
            <person name="Park M."/>
            <person name="Yeom S.I."/>
            <person name="Kim Y.M."/>
            <person name="Lee J.M."/>
            <person name="Lee H.A."/>
            <person name="Seo E."/>
            <person name="Choi J."/>
            <person name="Cheong K."/>
            <person name="Kim K.T."/>
            <person name="Jung K."/>
            <person name="Lee G.W."/>
            <person name="Oh S.K."/>
            <person name="Bae C."/>
            <person name="Kim S.B."/>
            <person name="Lee H.Y."/>
            <person name="Kim S.Y."/>
            <person name="Kim M.S."/>
            <person name="Kang B.C."/>
            <person name="Jo Y.D."/>
            <person name="Yang H.B."/>
            <person name="Jeong H.J."/>
            <person name="Kang W.H."/>
            <person name="Kwon J.K."/>
            <person name="Shin C."/>
            <person name="Lim J.Y."/>
            <person name="Park J.H."/>
            <person name="Huh J.H."/>
            <person name="Kim J.S."/>
            <person name="Kim B.D."/>
            <person name="Cohen O."/>
            <person name="Paran I."/>
            <person name="Suh M.C."/>
            <person name="Lee S.B."/>
            <person name="Kim Y.K."/>
            <person name="Shin Y."/>
            <person name="Noh S.J."/>
            <person name="Park J."/>
            <person name="Seo Y.S."/>
            <person name="Kwon S.Y."/>
            <person name="Kim H.A."/>
            <person name="Park J.M."/>
            <person name="Kim H.J."/>
            <person name="Choi S.B."/>
            <person name="Bosland P.W."/>
            <person name="Reeves G."/>
            <person name="Jo S.H."/>
            <person name="Lee B.W."/>
            <person name="Cho H.T."/>
            <person name="Choi H.S."/>
            <person name="Lee M.S."/>
            <person name="Yu Y."/>
            <person name="Do Choi Y."/>
            <person name="Park B.S."/>
            <person name="van Deynze A."/>
            <person name="Ashrafi H."/>
            <person name="Hill T."/>
            <person name="Kim W.T."/>
            <person name="Pai H.S."/>
            <person name="Ahn H.K."/>
            <person name="Yeam I."/>
            <person name="Giovannoni J.J."/>
            <person name="Rose J.K."/>
            <person name="Sorensen I."/>
            <person name="Lee S.J."/>
            <person name="Kim R.W."/>
            <person name="Choi I.Y."/>
            <person name="Choi B.S."/>
            <person name="Lim J.S."/>
            <person name="Lee Y.H."/>
            <person name="Choi D."/>
        </authorList>
    </citation>
    <scope>NUCLEOTIDE SEQUENCE [LARGE SCALE GENOMIC DNA]</scope>
    <source>
        <strain evidence="5">cv. CM334</strain>
    </source>
</reference>
<dbReference type="GO" id="GO:0019693">
    <property type="term" value="P:ribose phosphate metabolic process"/>
    <property type="evidence" value="ECO:0000318"/>
    <property type="project" value="GO_Central"/>
</dbReference>
<dbReference type="InterPro" id="IPR020084">
    <property type="entry name" value="NUDIX_hydrolase_CS"/>
</dbReference>
<dbReference type="InterPro" id="IPR015797">
    <property type="entry name" value="NUDIX_hydrolase-like_dom_sf"/>
</dbReference>
<organism evidence="4 5">
    <name type="scientific">Capsicum annuum</name>
    <name type="common">Capsicum pepper</name>
    <dbReference type="NCBI Taxonomy" id="4072"/>
    <lineage>
        <taxon>Eukaryota</taxon>
        <taxon>Viridiplantae</taxon>
        <taxon>Streptophyta</taxon>
        <taxon>Embryophyta</taxon>
        <taxon>Tracheophyta</taxon>
        <taxon>Spermatophyta</taxon>
        <taxon>Magnoliopsida</taxon>
        <taxon>eudicotyledons</taxon>
        <taxon>Gunneridae</taxon>
        <taxon>Pentapetalae</taxon>
        <taxon>asterids</taxon>
        <taxon>lamiids</taxon>
        <taxon>Solanales</taxon>
        <taxon>Solanaceae</taxon>
        <taxon>Solanoideae</taxon>
        <taxon>Capsiceae</taxon>
        <taxon>Capsicum</taxon>
    </lineage>
</organism>
<gene>
    <name evidence="4" type="ORF">T459_26698</name>
</gene>
<dbReference type="InterPro" id="IPR000086">
    <property type="entry name" value="NUDIX_hydrolase_dom"/>
</dbReference>
<keyword evidence="2" id="KW-1133">Transmembrane helix</keyword>
<dbReference type="PANTHER" id="PTHR11839:SF30">
    <property type="entry name" value="NUDIX HYDROLASE 25"/>
    <property type="match status" value="1"/>
</dbReference>
<keyword evidence="2" id="KW-0472">Membrane</keyword>
<protein>
    <submittedName>
        <fullName evidence="4">Nudix hydrolase 25</fullName>
    </submittedName>
</protein>
<comment type="caution">
    <text evidence="4">The sequence shown here is derived from an EMBL/GenBank/DDBJ whole genome shotgun (WGS) entry which is preliminary data.</text>
</comment>
<evidence type="ECO:0000313" key="4">
    <source>
        <dbReference type="EMBL" id="PHT67211.1"/>
    </source>
</evidence>
<dbReference type="PROSITE" id="PS00893">
    <property type="entry name" value="NUDIX_BOX"/>
    <property type="match status" value="1"/>
</dbReference>
<keyword evidence="1 4" id="KW-0378">Hydrolase</keyword>
<feature type="transmembrane region" description="Helical" evidence="2">
    <location>
        <begin position="44"/>
        <end position="65"/>
    </location>
</feature>
<reference evidence="4 5" key="2">
    <citation type="journal article" date="2017" name="Genome Biol.">
        <title>New reference genome sequences of hot pepper reveal the massive evolution of plant disease-resistance genes by retroduplication.</title>
        <authorList>
            <person name="Kim S."/>
            <person name="Park J."/>
            <person name="Yeom S.I."/>
            <person name="Kim Y.M."/>
            <person name="Seo E."/>
            <person name="Kim K.T."/>
            <person name="Kim M.S."/>
            <person name="Lee J.M."/>
            <person name="Cheong K."/>
            <person name="Shin H.S."/>
            <person name="Kim S.B."/>
            <person name="Han K."/>
            <person name="Lee J."/>
            <person name="Park M."/>
            <person name="Lee H.A."/>
            <person name="Lee H.Y."/>
            <person name="Lee Y."/>
            <person name="Oh S."/>
            <person name="Lee J.H."/>
            <person name="Choi E."/>
            <person name="Choi E."/>
            <person name="Lee S.E."/>
            <person name="Jeon J."/>
            <person name="Kim H."/>
            <person name="Choi G."/>
            <person name="Song H."/>
            <person name="Lee J."/>
            <person name="Lee S.C."/>
            <person name="Kwon J.K."/>
            <person name="Lee H.Y."/>
            <person name="Koo N."/>
            <person name="Hong Y."/>
            <person name="Kim R.W."/>
            <person name="Kang W.H."/>
            <person name="Huh J.H."/>
            <person name="Kang B.C."/>
            <person name="Yang T.J."/>
            <person name="Lee Y.H."/>
            <person name="Bennetzen J.L."/>
            <person name="Choi D."/>
        </authorList>
    </citation>
    <scope>NUCLEOTIDE SEQUENCE [LARGE SCALE GENOMIC DNA]</scope>
    <source>
        <strain evidence="5">cv. CM334</strain>
    </source>
</reference>
<evidence type="ECO:0000256" key="2">
    <source>
        <dbReference type="SAM" id="Phobius"/>
    </source>
</evidence>
<name>A0A2G2YCC7_CAPAN</name>
<dbReference type="Gene3D" id="3.90.79.10">
    <property type="entry name" value="Nucleoside Triphosphate Pyrophosphohydrolase"/>
    <property type="match status" value="1"/>
</dbReference>
<dbReference type="GO" id="GO:0008893">
    <property type="term" value="F:guanosine-3',5'-bis(diphosphate) 3'-diphosphatase activity"/>
    <property type="evidence" value="ECO:0000318"/>
    <property type="project" value="GO_Central"/>
</dbReference>
<feature type="domain" description="Nudix hydrolase" evidence="3">
    <location>
        <begin position="51"/>
        <end position="237"/>
    </location>
</feature>
<dbReference type="SUPFAM" id="SSF55811">
    <property type="entry name" value="Nudix"/>
    <property type="match status" value="1"/>
</dbReference>
<dbReference type="GO" id="GO:0009507">
    <property type="term" value="C:chloroplast"/>
    <property type="evidence" value="ECO:0000318"/>
    <property type="project" value="GO_Central"/>
</dbReference>
<keyword evidence="2" id="KW-0812">Transmembrane</keyword>
<proteinExistence type="predicted"/>
<dbReference type="EMBL" id="AYRZ02000011">
    <property type="protein sequence ID" value="PHT67211.1"/>
    <property type="molecule type" value="Genomic_DNA"/>
</dbReference>